<dbReference type="EMBL" id="AP019416">
    <property type="protein sequence ID" value="BBI53445.1"/>
    <property type="molecule type" value="Genomic_DNA"/>
</dbReference>
<evidence type="ECO:0000313" key="2">
    <source>
        <dbReference type="Proteomes" id="UP000289555"/>
    </source>
</evidence>
<keyword evidence="2" id="KW-1185">Reference proteome</keyword>
<evidence type="ECO:0000313" key="1">
    <source>
        <dbReference type="EMBL" id="BBI53445.1"/>
    </source>
</evidence>
<organism evidence="1 2">
    <name type="scientific">Vreelandella olivaria</name>
    <dbReference type="NCBI Taxonomy" id="390919"/>
    <lineage>
        <taxon>Bacteria</taxon>
        <taxon>Pseudomonadati</taxon>
        <taxon>Pseudomonadota</taxon>
        <taxon>Gammaproteobacteria</taxon>
        <taxon>Oceanospirillales</taxon>
        <taxon>Halomonadaceae</taxon>
        <taxon>Vreelandella</taxon>
    </lineage>
</organism>
<gene>
    <name evidence="1" type="ORF">HORIV_58660</name>
</gene>
<sequence length="48" mass="5527">MEKSIDATMARYRSQFSQLDGMIAQMNSMSSYLTQQFDAMDSQLGRKK</sequence>
<name>A0ABN5X454_9GAMM</name>
<protein>
    <submittedName>
        <fullName evidence="1">Uncharacterized protein</fullName>
    </submittedName>
</protein>
<proteinExistence type="predicted"/>
<reference evidence="2" key="1">
    <citation type="journal article" date="2019" name="Microbiol. Resour. Announc.">
        <title>Complete Genome Sequence of Halomonas olivaria, a Moderately Halophilic Bacterium Isolated from Olive Processing Effluents, Obtained by Nanopore Sequencing.</title>
        <authorList>
            <person name="Nagata S."/>
            <person name="Ii K.M."/>
            <person name="Tsukimi T."/>
            <person name="Miura M.C."/>
            <person name="Galipon J."/>
            <person name="Arakawa K."/>
        </authorList>
    </citation>
    <scope>NUCLEOTIDE SEQUENCE [LARGE SCALE GENOMIC DNA]</scope>
    <source>
        <strain evidence="2">TYRC17</strain>
    </source>
</reference>
<accession>A0ABN5X454</accession>
<dbReference type="Proteomes" id="UP000289555">
    <property type="component" value="Chromosome"/>
</dbReference>